<protein>
    <submittedName>
        <fullName evidence="1">Uncharacterized protein</fullName>
    </submittedName>
</protein>
<dbReference type="Proteomes" id="UP001151760">
    <property type="component" value="Unassembled WGS sequence"/>
</dbReference>
<keyword evidence="2" id="KW-1185">Reference proteome</keyword>
<organism evidence="1 2">
    <name type="scientific">Tanacetum coccineum</name>
    <dbReference type="NCBI Taxonomy" id="301880"/>
    <lineage>
        <taxon>Eukaryota</taxon>
        <taxon>Viridiplantae</taxon>
        <taxon>Streptophyta</taxon>
        <taxon>Embryophyta</taxon>
        <taxon>Tracheophyta</taxon>
        <taxon>Spermatophyta</taxon>
        <taxon>Magnoliopsida</taxon>
        <taxon>eudicotyledons</taxon>
        <taxon>Gunneridae</taxon>
        <taxon>Pentapetalae</taxon>
        <taxon>asterids</taxon>
        <taxon>campanulids</taxon>
        <taxon>Asterales</taxon>
        <taxon>Asteraceae</taxon>
        <taxon>Asteroideae</taxon>
        <taxon>Anthemideae</taxon>
        <taxon>Anthemidinae</taxon>
        <taxon>Tanacetum</taxon>
    </lineage>
</organism>
<gene>
    <name evidence="1" type="ORF">Tco_0842897</name>
</gene>
<reference evidence="1" key="1">
    <citation type="journal article" date="2022" name="Int. J. Mol. Sci.">
        <title>Draft Genome of Tanacetum Coccineum: Genomic Comparison of Closely Related Tanacetum-Family Plants.</title>
        <authorList>
            <person name="Yamashiro T."/>
            <person name="Shiraishi A."/>
            <person name="Nakayama K."/>
            <person name="Satake H."/>
        </authorList>
    </citation>
    <scope>NUCLEOTIDE SEQUENCE</scope>
</reference>
<reference evidence="1" key="2">
    <citation type="submission" date="2022-01" db="EMBL/GenBank/DDBJ databases">
        <authorList>
            <person name="Yamashiro T."/>
            <person name="Shiraishi A."/>
            <person name="Satake H."/>
            <person name="Nakayama K."/>
        </authorList>
    </citation>
    <scope>NUCLEOTIDE SEQUENCE</scope>
</reference>
<comment type="caution">
    <text evidence="1">The sequence shown here is derived from an EMBL/GenBank/DDBJ whole genome shotgun (WGS) entry which is preliminary data.</text>
</comment>
<accession>A0ABQ5B0J2</accession>
<proteinExistence type="predicted"/>
<dbReference type="EMBL" id="BQNB010012830">
    <property type="protein sequence ID" value="GJT08435.1"/>
    <property type="molecule type" value="Genomic_DNA"/>
</dbReference>
<sequence>MAMNLVTQWILHGGEVPRLHLQMRNMLVWSKIHSIVHLAVKLWVIDFKLVRLKRQKSAGDIPSTEADILPLDRLLCSSPWMRSHNLPTMAFGFNKIPINCGKQRSAIVLCLTTMFKHPDPAYKTSGFTSSSRAVEKRCDRTLLCQVRKYQLRTSSLKLLA</sequence>
<name>A0ABQ5B0J2_9ASTR</name>
<evidence type="ECO:0000313" key="1">
    <source>
        <dbReference type="EMBL" id="GJT08435.1"/>
    </source>
</evidence>
<evidence type="ECO:0000313" key="2">
    <source>
        <dbReference type="Proteomes" id="UP001151760"/>
    </source>
</evidence>